<keyword evidence="2" id="KW-1185">Reference proteome</keyword>
<dbReference type="Proteomes" id="UP000186657">
    <property type="component" value="Unassembled WGS sequence"/>
</dbReference>
<accession>A0A1U7N1R2</accession>
<organism evidence="1 2">
    <name type="scientific">Moorena bouillonii PNG</name>
    <dbReference type="NCBI Taxonomy" id="568701"/>
    <lineage>
        <taxon>Bacteria</taxon>
        <taxon>Bacillati</taxon>
        <taxon>Cyanobacteriota</taxon>
        <taxon>Cyanophyceae</taxon>
        <taxon>Coleofasciculales</taxon>
        <taxon>Coleofasciculaceae</taxon>
        <taxon>Moorena</taxon>
    </lineage>
</organism>
<gene>
    <name evidence="1" type="ORF">BJP37_13545</name>
</gene>
<evidence type="ECO:0000313" key="2">
    <source>
        <dbReference type="Proteomes" id="UP000186657"/>
    </source>
</evidence>
<dbReference type="EMBL" id="MKZS01000001">
    <property type="protein sequence ID" value="OLT59890.1"/>
    <property type="molecule type" value="Genomic_DNA"/>
</dbReference>
<reference evidence="1 2" key="1">
    <citation type="submission" date="2016-10" db="EMBL/GenBank/DDBJ databases">
        <title>Comparative genomics uncovers the prolific and rare metabolic potential of the cyanobacterial genus Moorea.</title>
        <authorList>
            <person name="Leao T."/>
            <person name="Castelao G."/>
            <person name="Korobeynikov A."/>
            <person name="Monroe E.A."/>
            <person name="Podell S."/>
            <person name="Glukhov E."/>
            <person name="Allen E."/>
            <person name="Gerwick W.H."/>
            <person name="Gerwick L."/>
        </authorList>
    </citation>
    <scope>NUCLEOTIDE SEQUENCE [LARGE SCALE GENOMIC DNA]</scope>
    <source>
        <strain evidence="1 2">PNG5-198</strain>
    </source>
</reference>
<comment type="caution">
    <text evidence="1">The sequence shown here is derived from an EMBL/GenBank/DDBJ whole genome shotgun (WGS) entry which is preliminary data.</text>
</comment>
<name>A0A1U7N1R2_9CYAN</name>
<dbReference type="RefSeq" id="WP_075899636.1">
    <property type="nucleotide sequence ID" value="NZ_MKZS01000001.1"/>
</dbReference>
<protein>
    <submittedName>
        <fullName evidence="1">Uncharacterized protein</fullName>
    </submittedName>
</protein>
<evidence type="ECO:0000313" key="1">
    <source>
        <dbReference type="EMBL" id="OLT59890.1"/>
    </source>
</evidence>
<sequence length="88" mass="10128">MAWSKLKDGLDQKITIDLSNIDLVFSQQELDLSSLQQQGLIMRNQDLEKPVYLFRSSIMEGLVIHKIQTSDKASLEQWQSILLKLINP</sequence>
<proteinExistence type="predicted"/>
<dbReference type="AlphaFoldDB" id="A0A1U7N1R2"/>